<dbReference type="GO" id="GO:0005886">
    <property type="term" value="C:plasma membrane"/>
    <property type="evidence" value="ECO:0007669"/>
    <property type="project" value="TreeGrafter"/>
</dbReference>
<dbReference type="GO" id="GO:0007420">
    <property type="term" value="P:brain development"/>
    <property type="evidence" value="ECO:0007669"/>
    <property type="project" value="TreeGrafter"/>
</dbReference>
<feature type="domain" description="Fibronectin type-III" evidence="3">
    <location>
        <begin position="477"/>
        <end position="576"/>
    </location>
</feature>
<keyword evidence="1" id="KW-1015">Disulfide bond</keyword>
<evidence type="ECO:0000313" key="5">
    <source>
        <dbReference type="Proteomes" id="UP000507470"/>
    </source>
</evidence>
<dbReference type="PANTHER" id="PTHR44170:SF58">
    <property type="entry name" value="PROTEIN TURTLE HOMOLOG A-LIKE ISOFORM X1"/>
    <property type="match status" value="1"/>
</dbReference>
<dbReference type="InterPro" id="IPR013783">
    <property type="entry name" value="Ig-like_fold"/>
</dbReference>
<organism evidence="4 5">
    <name type="scientific">Mytilus coruscus</name>
    <name type="common">Sea mussel</name>
    <dbReference type="NCBI Taxonomy" id="42192"/>
    <lineage>
        <taxon>Eukaryota</taxon>
        <taxon>Metazoa</taxon>
        <taxon>Spiralia</taxon>
        <taxon>Lophotrochozoa</taxon>
        <taxon>Mollusca</taxon>
        <taxon>Bivalvia</taxon>
        <taxon>Autobranchia</taxon>
        <taxon>Pteriomorphia</taxon>
        <taxon>Mytilida</taxon>
        <taxon>Mytiloidea</taxon>
        <taxon>Mytilidae</taxon>
        <taxon>Mytilinae</taxon>
        <taxon>Mytilus</taxon>
    </lineage>
</organism>
<gene>
    <name evidence="4" type="ORF">MCOR_10353</name>
</gene>
<evidence type="ECO:0000256" key="1">
    <source>
        <dbReference type="ARBA" id="ARBA00023157"/>
    </source>
</evidence>
<protein>
    <recommendedName>
        <fullName evidence="3">Fibronectin type-III domain-containing protein</fullName>
    </recommendedName>
</protein>
<reference evidence="4 5" key="1">
    <citation type="submission" date="2020-06" db="EMBL/GenBank/DDBJ databases">
        <authorList>
            <person name="Li R."/>
            <person name="Bekaert M."/>
        </authorList>
    </citation>
    <scope>NUCLEOTIDE SEQUENCE [LARGE SCALE GENOMIC DNA]</scope>
    <source>
        <strain evidence="5">wild</strain>
    </source>
</reference>
<dbReference type="Gene3D" id="2.60.40.10">
    <property type="entry name" value="Immunoglobulins"/>
    <property type="match status" value="5"/>
</dbReference>
<dbReference type="PANTHER" id="PTHR44170">
    <property type="entry name" value="PROTEIN SIDEKICK"/>
    <property type="match status" value="1"/>
</dbReference>
<feature type="compositionally biased region" description="Polar residues" evidence="2">
    <location>
        <begin position="1210"/>
        <end position="1219"/>
    </location>
</feature>
<dbReference type="OrthoDB" id="6084143at2759"/>
<dbReference type="EMBL" id="CACVKT020001843">
    <property type="protein sequence ID" value="CAC5372174.1"/>
    <property type="molecule type" value="Genomic_DNA"/>
</dbReference>
<dbReference type="CDD" id="cd00063">
    <property type="entry name" value="FN3"/>
    <property type="match status" value="2"/>
</dbReference>
<dbReference type="GO" id="GO:0098632">
    <property type="term" value="F:cell-cell adhesion mediator activity"/>
    <property type="evidence" value="ECO:0007669"/>
    <property type="project" value="TreeGrafter"/>
</dbReference>
<dbReference type="Proteomes" id="UP000507470">
    <property type="component" value="Unassembled WGS sequence"/>
</dbReference>
<dbReference type="PROSITE" id="PS50853">
    <property type="entry name" value="FN3"/>
    <property type="match status" value="2"/>
</dbReference>
<dbReference type="InterPro" id="IPR036116">
    <property type="entry name" value="FN3_sf"/>
</dbReference>
<dbReference type="InterPro" id="IPR003961">
    <property type="entry name" value="FN3_dom"/>
</dbReference>
<evidence type="ECO:0000259" key="3">
    <source>
        <dbReference type="PROSITE" id="PS50853"/>
    </source>
</evidence>
<sequence>MIHEKCETFNEKSICGTNIFKGDILGYSTRRQAGYFSRLAMKFVIFLCMLRSGFARGFFFLKYGELDQSDPYLFVGEYFNITCTLSSQSVENGDNSSKLFFSYGNDIEVQAAETTIINNASLKHSTLITTAFRRPYYCNLRNPVFIKTDPLKNIALLDSTIVDTEYPPEPVKNFSCIIYDWDEKMECSWDLGVNYRALQFIDTSLNLERSGSCPNKNLLNCTWIKGGPYSFDRSTLFFKVSVKNTKRNVSVETDWITVKQAEYVKPNPVEMIKIVSISSKCVTLKWKHQKLKKQKKFIIRITSKWTDDKLIKTRELNTTVCELKPNTKYKISIVARPEKVDYGNPSNVGDPSDIGYPSNPVIIIATTQTDLPGRPPEVFPGSYVVSVEGCRNNNRNVTLYWKDLPEIYQNGLMLGYKVKVFSENVKLSNHPVNSRTFTSLPLPCRHEVRVSLFSWNVVGCSLEPSNITIPAANTLLPPSRFIVEAQNTSTDTTVSVSWTPTEDERIKFHTVYYCQFDTECTTDIEWIRVPVNSASLTIEHLQFDKKYRFGVSSDMDRVSSGFKWEDCYYLKSIAPSPPTQVDVLAYPENAITVDWSDPKCGVSPYIKFFKVTWCTASKGTIDCSGYHQERNISSTEPSKLVIPNLKAGTSYGVQIQHITGDGRISEYSDMVYIQPTNNNLASSEITSIAVGGTFLLMFAIAGAVFIYKRTAHGIREINRPLEIITPKIKLSVGNTVLPYSSQLSKDSGRSSLASDGLQSPAVDDRLDLLPVPEETTGVNSNHQSSDDHTTISKQACSPDYSKMALESNTFRQENVLKKITDPPTFCASPVNERRKSVKTLYSKHKRCENENVDSYIKHVDIQANVTENIMLESWSVSAPITYVDQLEFEMSKDCEQPIKDQPYIKTETLQAPENSRVPEVEFLLSTKTNYGIDSTKNCKARDVLLPLIEANVEDSNISMISNDYLSKDAMNNLGLSLPRQQPSIHNSDSSTVEYHHLDSMENPKLLDVLTPLVRADSANQYQSDDLKESLKVQDVIKHNIEPGHEDSISNCYLKEEDIRNPGVLNSNGERDQEELNSVGYLRDIDVGILNREPVQEDLKGTNYLAENMIDWTGKVESSGGYTTERIMLNGNLIDNENVSSYVSGSKYTSNVENSIGSGYATEKHLLDIEFSANDQGSVSSNSEDSRFGQINSSTDDSFNVANEERKSNDGYIQQNDIET</sequence>
<feature type="region of interest" description="Disordered" evidence="2">
    <location>
        <begin position="1174"/>
        <end position="1219"/>
    </location>
</feature>
<proteinExistence type="predicted"/>
<feature type="compositionally biased region" description="Polar residues" evidence="2">
    <location>
        <begin position="1174"/>
        <end position="1200"/>
    </location>
</feature>
<dbReference type="Pfam" id="PF00041">
    <property type="entry name" value="fn3"/>
    <property type="match status" value="1"/>
</dbReference>
<evidence type="ECO:0000313" key="4">
    <source>
        <dbReference type="EMBL" id="CAC5372174.1"/>
    </source>
</evidence>
<keyword evidence="5" id="KW-1185">Reference proteome</keyword>
<dbReference type="AlphaFoldDB" id="A0A6J8AQP9"/>
<dbReference type="GO" id="GO:0030424">
    <property type="term" value="C:axon"/>
    <property type="evidence" value="ECO:0007669"/>
    <property type="project" value="TreeGrafter"/>
</dbReference>
<name>A0A6J8AQP9_MYTCO</name>
<evidence type="ECO:0000256" key="2">
    <source>
        <dbReference type="SAM" id="MobiDB-lite"/>
    </source>
</evidence>
<feature type="domain" description="Fibronectin type-III" evidence="3">
    <location>
        <begin position="577"/>
        <end position="679"/>
    </location>
</feature>
<feature type="region of interest" description="Disordered" evidence="2">
    <location>
        <begin position="772"/>
        <end position="793"/>
    </location>
</feature>
<accession>A0A6J8AQP9</accession>
<dbReference type="SUPFAM" id="SSF49265">
    <property type="entry name" value="Fibronectin type III"/>
    <property type="match status" value="4"/>
</dbReference>
<dbReference type="GO" id="GO:0007411">
    <property type="term" value="P:axon guidance"/>
    <property type="evidence" value="ECO:0007669"/>
    <property type="project" value="TreeGrafter"/>
</dbReference>
<dbReference type="SMART" id="SM00060">
    <property type="entry name" value="FN3"/>
    <property type="match status" value="4"/>
</dbReference>